<comment type="caution">
    <text evidence="2">The sequence shown here is derived from an EMBL/GenBank/DDBJ whole genome shotgun (WGS) entry which is preliminary data.</text>
</comment>
<keyword evidence="1" id="KW-0812">Transmembrane</keyword>
<gene>
    <name evidence="2" type="ORF">CR105_16950</name>
</gene>
<keyword evidence="3" id="KW-1185">Reference proteome</keyword>
<dbReference type="AlphaFoldDB" id="A0A2G8TCF8"/>
<dbReference type="RefSeq" id="WP_099790312.1">
    <property type="nucleotide sequence ID" value="NZ_JBHLYV010000019.1"/>
</dbReference>
<protein>
    <recommendedName>
        <fullName evidence="4">Chemotaxis protein</fullName>
    </recommendedName>
</protein>
<organism evidence="2 3">
    <name type="scientific">Massilia eurypsychrophila</name>
    <dbReference type="NCBI Taxonomy" id="1485217"/>
    <lineage>
        <taxon>Bacteria</taxon>
        <taxon>Pseudomonadati</taxon>
        <taxon>Pseudomonadota</taxon>
        <taxon>Betaproteobacteria</taxon>
        <taxon>Burkholderiales</taxon>
        <taxon>Oxalobacteraceae</taxon>
        <taxon>Telluria group</taxon>
        <taxon>Massilia</taxon>
    </lineage>
</organism>
<dbReference type="OrthoDB" id="8564508at2"/>
<evidence type="ECO:0008006" key="4">
    <source>
        <dbReference type="Google" id="ProtNLM"/>
    </source>
</evidence>
<sequence>MVPWGDVIKAAPEVASTARRLWDSVGKKSPGPDVVNDVDGAVHAPDPMVARLEHAETALADLHAQMLAASEVITTLAQQNAQLVARIDMLRKRALYQAIATGAVSVIAIVIATAAWLARSS</sequence>
<dbReference type="EMBL" id="PDOC01000011">
    <property type="protein sequence ID" value="PIL43726.1"/>
    <property type="molecule type" value="Genomic_DNA"/>
</dbReference>
<evidence type="ECO:0000256" key="1">
    <source>
        <dbReference type="SAM" id="Phobius"/>
    </source>
</evidence>
<keyword evidence="1" id="KW-0472">Membrane</keyword>
<reference evidence="2 3" key="1">
    <citation type="submission" date="2017-10" db="EMBL/GenBank/DDBJ databases">
        <title>Massilia psychrophilum sp. nov., a novel purple-pigmented bacterium isolated from Tianshan glacier, Xinjiang Municipality, China.</title>
        <authorList>
            <person name="Wang H."/>
        </authorList>
    </citation>
    <scope>NUCLEOTIDE SEQUENCE [LARGE SCALE GENOMIC DNA]</scope>
    <source>
        <strain evidence="2 3">JCM 30074</strain>
    </source>
</reference>
<accession>A0A2G8TCF8</accession>
<keyword evidence="1" id="KW-1133">Transmembrane helix</keyword>
<feature type="transmembrane region" description="Helical" evidence="1">
    <location>
        <begin position="95"/>
        <end position="118"/>
    </location>
</feature>
<dbReference type="Proteomes" id="UP000230390">
    <property type="component" value="Unassembled WGS sequence"/>
</dbReference>
<evidence type="ECO:0000313" key="3">
    <source>
        <dbReference type="Proteomes" id="UP000230390"/>
    </source>
</evidence>
<evidence type="ECO:0000313" key="2">
    <source>
        <dbReference type="EMBL" id="PIL43726.1"/>
    </source>
</evidence>
<name>A0A2G8TCF8_9BURK</name>
<proteinExistence type="predicted"/>